<protein>
    <submittedName>
        <fullName evidence="1">Uncharacterized protein</fullName>
    </submittedName>
</protein>
<sequence length="38" mass="4608">MILPALLLQELFYLFWQVMSKTIICWIQKLVSISFLNY</sequence>
<evidence type="ECO:0000313" key="1">
    <source>
        <dbReference type="EMBL" id="JAE20508.1"/>
    </source>
</evidence>
<reference evidence="1" key="1">
    <citation type="submission" date="2014-09" db="EMBL/GenBank/DDBJ databases">
        <authorList>
            <person name="Magalhaes I.L.F."/>
            <person name="Oliveira U."/>
            <person name="Santos F.R."/>
            <person name="Vidigal T.H.D.A."/>
            <person name="Brescovit A.D."/>
            <person name="Santos A.J."/>
        </authorList>
    </citation>
    <scope>NUCLEOTIDE SEQUENCE</scope>
    <source>
        <tissue evidence="1">Shoot tissue taken approximately 20 cm above the soil surface</tissue>
    </source>
</reference>
<dbReference type="AlphaFoldDB" id="A0A0A9GIJ4"/>
<reference evidence="1" key="2">
    <citation type="journal article" date="2015" name="Data Brief">
        <title>Shoot transcriptome of the giant reed, Arundo donax.</title>
        <authorList>
            <person name="Barrero R.A."/>
            <person name="Guerrero F.D."/>
            <person name="Moolhuijzen P."/>
            <person name="Goolsby J.A."/>
            <person name="Tidwell J."/>
            <person name="Bellgard S.E."/>
            <person name="Bellgard M.I."/>
        </authorList>
    </citation>
    <scope>NUCLEOTIDE SEQUENCE</scope>
    <source>
        <tissue evidence="1">Shoot tissue taken approximately 20 cm above the soil surface</tissue>
    </source>
</reference>
<organism evidence="1">
    <name type="scientific">Arundo donax</name>
    <name type="common">Giant reed</name>
    <name type="synonym">Donax arundinaceus</name>
    <dbReference type="NCBI Taxonomy" id="35708"/>
    <lineage>
        <taxon>Eukaryota</taxon>
        <taxon>Viridiplantae</taxon>
        <taxon>Streptophyta</taxon>
        <taxon>Embryophyta</taxon>
        <taxon>Tracheophyta</taxon>
        <taxon>Spermatophyta</taxon>
        <taxon>Magnoliopsida</taxon>
        <taxon>Liliopsida</taxon>
        <taxon>Poales</taxon>
        <taxon>Poaceae</taxon>
        <taxon>PACMAD clade</taxon>
        <taxon>Arundinoideae</taxon>
        <taxon>Arundineae</taxon>
        <taxon>Arundo</taxon>
    </lineage>
</organism>
<accession>A0A0A9GIJ4</accession>
<dbReference type="EMBL" id="GBRH01177388">
    <property type="protein sequence ID" value="JAE20508.1"/>
    <property type="molecule type" value="Transcribed_RNA"/>
</dbReference>
<name>A0A0A9GIJ4_ARUDO</name>
<proteinExistence type="predicted"/>